<dbReference type="Proteomes" id="UP000323257">
    <property type="component" value="Unassembled WGS sequence"/>
</dbReference>
<protein>
    <submittedName>
        <fullName evidence="5">Glyoxylase-like metal-dependent hydrolase (Beta-lactamase superfamily II)</fullName>
    </submittedName>
</protein>
<dbReference type="Pfam" id="PF00753">
    <property type="entry name" value="Lactamase_B"/>
    <property type="match status" value="1"/>
</dbReference>
<organism evidence="5 6">
    <name type="scientific">Paenibacillus methanolicus</name>
    <dbReference type="NCBI Taxonomy" id="582686"/>
    <lineage>
        <taxon>Bacteria</taxon>
        <taxon>Bacillati</taxon>
        <taxon>Bacillota</taxon>
        <taxon>Bacilli</taxon>
        <taxon>Bacillales</taxon>
        <taxon>Paenibacillaceae</taxon>
        <taxon>Paenibacillus</taxon>
    </lineage>
</organism>
<evidence type="ECO:0000313" key="5">
    <source>
        <dbReference type="EMBL" id="TYP70781.1"/>
    </source>
</evidence>
<feature type="domain" description="Metallo-beta-lactamase" evidence="4">
    <location>
        <begin position="22"/>
        <end position="226"/>
    </location>
</feature>
<dbReference type="Gene3D" id="3.60.15.10">
    <property type="entry name" value="Ribonuclease Z/Hydroxyacylglutathione hydrolase-like"/>
    <property type="match status" value="1"/>
</dbReference>
<evidence type="ECO:0000256" key="3">
    <source>
        <dbReference type="ARBA" id="ARBA00048505"/>
    </source>
</evidence>
<evidence type="ECO:0000256" key="1">
    <source>
        <dbReference type="ARBA" id="ARBA00034221"/>
    </source>
</evidence>
<name>A0A5S5BUC7_9BACL</name>
<dbReference type="GO" id="GO:0016787">
    <property type="term" value="F:hydrolase activity"/>
    <property type="evidence" value="ECO:0007669"/>
    <property type="project" value="UniProtKB-KW"/>
</dbReference>
<comment type="function">
    <text evidence="2">Counteracts the endogenous Pycsar antiviral defense system. Phosphodiesterase that enables metal-dependent hydrolysis of host cyclic nucleotide Pycsar defense signals such as cCMP and cUMP.</text>
</comment>
<reference evidence="5 6" key="1">
    <citation type="submission" date="2019-07" db="EMBL/GenBank/DDBJ databases">
        <title>Genomic Encyclopedia of Type Strains, Phase III (KMG-III): the genomes of soil and plant-associated and newly described type strains.</title>
        <authorList>
            <person name="Whitman W."/>
        </authorList>
    </citation>
    <scope>NUCLEOTIDE SEQUENCE [LARGE SCALE GENOMIC DNA]</scope>
    <source>
        <strain evidence="5 6">BL24</strain>
    </source>
</reference>
<dbReference type="PANTHER" id="PTHR42951:SF15">
    <property type="entry name" value="METALLO-BETA-LACTAMASE SUPERFAMILY PROTEIN"/>
    <property type="match status" value="1"/>
</dbReference>
<dbReference type="EMBL" id="VNHS01000011">
    <property type="protein sequence ID" value="TYP70781.1"/>
    <property type="molecule type" value="Genomic_DNA"/>
</dbReference>
<evidence type="ECO:0000259" key="4">
    <source>
        <dbReference type="SMART" id="SM00849"/>
    </source>
</evidence>
<dbReference type="PANTHER" id="PTHR42951">
    <property type="entry name" value="METALLO-BETA-LACTAMASE DOMAIN-CONTAINING"/>
    <property type="match status" value="1"/>
</dbReference>
<gene>
    <name evidence="5" type="ORF">BCM02_111289</name>
</gene>
<dbReference type="InterPro" id="IPR001279">
    <property type="entry name" value="Metallo-B-lactamas"/>
</dbReference>
<dbReference type="SUPFAM" id="SSF56281">
    <property type="entry name" value="Metallo-hydrolase/oxidoreductase"/>
    <property type="match status" value="1"/>
</dbReference>
<evidence type="ECO:0000313" key="6">
    <source>
        <dbReference type="Proteomes" id="UP000323257"/>
    </source>
</evidence>
<keyword evidence="6" id="KW-1185">Reference proteome</keyword>
<comment type="catalytic activity">
    <reaction evidence="1">
        <text>3',5'-cyclic CMP + H2O = CMP + H(+)</text>
        <dbReference type="Rhea" id="RHEA:72675"/>
        <dbReference type="ChEBI" id="CHEBI:15377"/>
        <dbReference type="ChEBI" id="CHEBI:15378"/>
        <dbReference type="ChEBI" id="CHEBI:58003"/>
        <dbReference type="ChEBI" id="CHEBI:60377"/>
    </reaction>
    <physiologicalReaction direction="left-to-right" evidence="1">
        <dbReference type="Rhea" id="RHEA:72676"/>
    </physiologicalReaction>
</comment>
<dbReference type="RefSeq" id="WP_246183582.1">
    <property type="nucleotide sequence ID" value="NZ_VNHS01000011.1"/>
</dbReference>
<dbReference type="AlphaFoldDB" id="A0A5S5BUC7"/>
<dbReference type="InterPro" id="IPR050855">
    <property type="entry name" value="NDM-1-like"/>
</dbReference>
<dbReference type="CDD" id="cd07721">
    <property type="entry name" value="yflN-like_MBL-fold"/>
    <property type="match status" value="1"/>
</dbReference>
<dbReference type="InterPro" id="IPR036866">
    <property type="entry name" value="RibonucZ/Hydroxyglut_hydro"/>
</dbReference>
<keyword evidence="5" id="KW-0378">Hydrolase</keyword>
<proteinExistence type="predicted"/>
<accession>A0A5S5BUC7</accession>
<dbReference type="SMART" id="SM00849">
    <property type="entry name" value="Lactamase_B"/>
    <property type="match status" value="1"/>
</dbReference>
<comment type="caution">
    <text evidence="5">The sequence shown here is derived from an EMBL/GenBank/DDBJ whole genome shotgun (WGS) entry which is preliminary data.</text>
</comment>
<sequence>MHHSNPVTMLTLTAHLLGEERTIHPVLLRDGDSAALVDAGYPGQLPLLEQALRDSGVSLQQLTAVIVTHQDIDHIGGLPGLLQAAPNPLEVLAHPFEQPFIEGRQTLLKFSGDALKDIDSWPEEMSAPFKRLLANPPRADVTGLLLGGETLPYGGGVTVIPTPGHTPGHISLYHPVSKTLIAVDALIIEDGELQISPPSLTWDMQAAIQSVRELCRYDIETVICYHGGLYAGNASERLRELAMLPAQ</sequence>
<comment type="catalytic activity">
    <reaction evidence="3">
        <text>3',5'-cyclic UMP + H2O = UMP + H(+)</text>
        <dbReference type="Rhea" id="RHEA:70575"/>
        <dbReference type="ChEBI" id="CHEBI:15377"/>
        <dbReference type="ChEBI" id="CHEBI:15378"/>
        <dbReference type="ChEBI" id="CHEBI:57865"/>
        <dbReference type="ChEBI" id="CHEBI:184387"/>
    </reaction>
    <physiologicalReaction direction="left-to-right" evidence="3">
        <dbReference type="Rhea" id="RHEA:70576"/>
    </physiologicalReaction>
</comment>
<evidence type="ECO:0000256" key="2">
    <source>
        <dbReference type="ARBA" id="ARBA00034301"/>
    </source>
</evidence>